<dbReference type="SMART" id="SM00387">
    <property type="entry name" value="HATPase_c"/>
    <property type="match status" value="1"/>
</dbReference>
<feature type="domain" description="PAC" evidence="2">
    <location>
        <begin position="84"/>
        <end position="134"/>
    </location>
</feature>
<dbReference type="Gene3D" id="3.30.565.10">
    <property type="entry name" value="Histidine kinase-like ATPase, C-terminal domain"/>
    <property type="match status" value="1"/>
</dbReference>
<dbReference type="SMART" id="SM00091">
    <property type="entry name" value="PAS"/>
    <property type="match status" value="4"/>
</dbReference>
<dbReference type="PANTHER" id="PTHR43065">
    <property type="entry name" value="SENSOR HISTIDINE KINASE"/>
    <property type="match status" value="1"/>
</dbReference>
<protein>
    <submittedName>
        <fullName evidence="3">PAS domain S-box</fullName>
    </submittedName>
</protein>
<dbReference type="InterPro" id="IPR011495">
    <property type="entry name" value="Sig_transdc_His_kin_sub2_dim/P"/>
</dbReference>
<dbReference type="SMART" id="SM00086">
    <property type="entry name" value="PAC"/>
    <property type="match status" value="4"/>
</dbReference>
<evidence type="ECO:0000259" key="1">
    <source>
        <dbReference type="PROSITE" id="PS50112"/>
    </source>
</evidence>
<sequence>MKQHHNNEPIYRALVEAAPIAMVMVDNRGHIVLVNNQAERMFGAVRTDLAGQPVEVLLPERFRAGHPASRHDFFAHPKARAMGAGRDLYARRRDGSEFPVEIGLNPIETAEGPMVLAAIVDISERKRLENRFQQVVESVPNGIVMVNRSGLIELVNPQAERMFGAVRTDLVGQPVEMLLPERFRAEHPASRHEFFAHPKARAMGAGRDLYARRRDGSEFPVEIGLNPIETAEGPMVLAAIVDISERKRLENRFQQVVESVPNGIVMVNRNGLIELVNAQAERMFGILRAELIGQPVEVLLPERFRADHPVSRHDFFAHPKARAMGAGRDLYARRRDGSEFPVEIGLNPIETAEGPMVLAAIVDITERKHAEQALRESEESFRLLVDGVKEYAIYMLDVDGHVMSWNVGAQNIKGYSADEVLGRSPDIFYTEDEVRSGLPGKHLRLARDQGYFEGDVLQVRKDGSTFWANILLTALYDETGLHQGYSKVTRDITEHKRTQETISRALDEKTTLLNEVHHRVKNNLQVISSLFNLQALHTSDPDVKQVLAESQGRVRAMALIHQLLYECNDFTRIHLDDYLERLGQLLITLNAPASSRASVRTESEGFPVYLDLHRAIPCGLLVTELITNAFKHAFPDGRSGEVRITLSWDGQGDACLSIRDNGVGLPEGFCFEQTRSLGLKLVQRLAGQIEGQLERGRSKDTCFMLYFTPMMEDNKT</sequence>
<dbReference type="Pfam" id="PF07568">
    <property type="entry name" value="HisKA_2"/>
    <property type="match status" value="1"/>
</dbReference>
<dbReference type="eggNOG" id="COG3920">
    <property type="taxonomic scope" value="Bacteria"/>
</dbReference>
<feature type="domain" description="PAS" evidence="1">
    <location>
        <begin position="7"/>
        <end position="60"/>
    </location>
</feature>
<dbReference type="EMBL" id="CM001475">
    <property type="protein sequence ID" value="EIC28868.1"/>
    <property type="molecule type" value="Genomic_DNA"/>
</dbReference>
<dbReference type="PANTHER" id="PTHR43065:SF23">
    <property type="entry name" value="SENSOR HISTIDINE KINASE PDTAS"/>
    <property type="match status" value="1"/>
</dbReference>
<dbReference type="HOGENOM" id="CLU_418468_0_0_6"/>
<dbReference type="InterPro" id="IPR003594">
    <property type="entry name" value="HATPase_dom"/>
</dbReference>
<dbReference type="NCBIfam" id="TIGR00229">
    <property type="entry name" value="sensory_box"/>
    <property type="match status" value="4"/>
</dbReference>
<dbReference type="Pfam" id="PF02518">
    <property type="entry name" value="HATPase_c"/>
    <property type="match status" value="1"/>
</dbReference>
<feature type="domain" description="PAC" evidence="2">
    <location>
        <begin position="205"/>
        <end position="255"/>
    </location>
</feature>
<dbReference type="InterPro" id="IPR036890">
    <property type="entry name" value="HATPase_C_sf"/>
</dbReference>
<dbReference type="SUPFAM" id="SSF55785">
    <property type="entry name" value="PYP-like sensor domain (PAS domain)"/>
    <property type="match status" value="4"/>
</dbReference>
<dbReference type="InterPro" id="IPR000014">
    <property type="entry name" value="PAS"/>
</dbReference>
<dbReference type="eggNOG" id="COG0840">
    <property type="taxonomic scope" value="Bacteria"/>
</dbReference>
<evidence type="ECO:0000259" key="2">
    <source>
        <dbReference type="PROSITE" id="PS50113"/>
    </source>
</evidence>
<feature type="domain" description="PAS" evidence="1">
    <location>
        <begin position="377"/>
        <end position="432"/>
    </location>
</feature>
<name>H8GH77_METAL</name>
<feature type="domain" description="PAC" evidence="2">
    <location>
        <begin position="452"/>
        <end position="504"/>
    </location>
</feature>
<organism evidence="3 4">
    <name type="scientific">Methylomicrobium album BG8</name>
    <dbReference type="NCBI Taxonomy" id="686340"/>
    <lineage>
        <taxon>Bacteria</taxon>
        <taxon>Pseudomonadati</taxon>
        <taxon>Pseudomonadota</taxon>
        <taxon>Gammaproteobacteria</taxon>
        <taxon>Methylococcales</taxon>
        <taxon>Methylococcaceae</taxon>
        <taxon>Methylomicrobium</taxon>
    </lineage>
</organism>
<dbReference type="RefSeq" id="WP_005370272.1">
    <property type="nucleotide sequence ID" value="NZ_CM001475.1"/>
</dbReference>
<dbReference type="PROSITE" id="PS50113">
    <property type="entry name" value="PAC"/>
    <property type="match status" value="4"/>
</dbReference>
<dbReference type="Gene3D" id="3.30.450.20">
    <property type="entry name" value="PAS domain"/>
    <property type="match status" value="4"/>
</dbReference>
<dbReference type="Proteomes" id="UP000005090">
    <property type="component" value="Chromosome"/>
</dbReference>
<evidence type="ECO:0000313" key="4">
    <source>
        <dbReference type="Proteomes" id="UP000005090"/>
    </source>
</evidence>
<dbReference type="InterPro" id="IPR000700">
    <property type="entry name" value="PAS-assoc_C"/>
</dbReference>
<feature type="domain" description="PAS" evidence="1">
    <location>
        <begin position="128"/>
        <end position="181"/>
    </location>
</feature>
<dbReference type="AlphaFoldDB" id="H8GH77"/>
<feature type="domain" description="PAS" evidence="1">
    <location>
        <begin position="249"/>
        <end position="302"/>
    </location>
</feature>
<dbReference type="Pfam" id="PF13426">
    <property type="entry name" value="PAS_9"/>
    <property type="match status" value="4"/>
</dbReference>
<dbReference type="CDD" id="cd00130">
    <property type="entry name" value="PAS"/>
    <property type="match status" value="4"/>
</dbReference>
<reference evidence="3 4" key="1">
    <citation type="journal article" date="2013" name="Genome Announc.">
        <title>Genome Sequence of the Obligate Gammaproteobacterial Methanotroph Methylomicrobium album Strain BG8.</title>
        <authorList>
            <person name="Kits K.D."/>
            <person name="Kalyuzhnaya M.G."/>
            <person name="Klotz M.G."/>
            <person name="Jetten M.S."/>
            <person name="Op den Camp H.J."/>
            <person name="Vuilleumier S."/>
            <person name="Bringel F."/>
            <person name="Dispirito A.A."/>
            <person name="Murrell J.C."/>
            <person name="Bruce D."/>
            <person name="Cheng J.F."/>
            <person name="Copeland A."/>
            <person name="Goodwin L."/>
            <person name="Hauser L."/>
            <person name="Lajus A."/>
            <person name="Land M.L."/>
            <person name="Lapidus A."/>
            <person name="Lucas S."/>
            <person name="Medigue C."/>
            <person name="Pitluck S."/>
            <person name="Woyke T."/>
            <person name="Zeytun A."/>
            <person name="Stein L.Y."/>
        </authorList>
    </citation>
    <scope>NUCLEOTIDE SEQUENCE [LARGE SCALE GENOMIC DNA]</scope>
    <source>
        <strain evidence="3 4">BG8</strain>
    </source>
</reference>
<dbReference type="InterPro" id="IPR035965">
    <property type="entry name" value="PAS-like_dom_sf"/>
</dbReference>
<proteinExistence type="predicted"/>
<dbReference type="InterPro" id="IPR001610">
    <property type="entry name" value="PAC"/>
</dbReference>
<dbReference type="STRING" id="686340.Metal_1049"/>
<dbReference type="PROSITE" id="PS50112">
    <property type="entry name" value="PAS"/>
    <property type="match status" value="4"/>
</dbReference>
<evidence type="ECO:0000313" key="3">
    <source>
        <dbReference type="EMBL" id="EIC28868.1"/>
    </source>
</evidence>
<keyword evidence="4" id="KW-1185">Reference proteome</keyword>
<dbReference type="SUPFAM" id="SSF55874">
    <property type="entry name" value="ATPase domain of HSP90 chaperone/DNA topoisomerase II/histidine kinase"/>
    <property type="match status" value="1"/>
</dbReference>
<accession>H8GH77</accession>
<feature type="domain" description="PAC" evidence="2">
    <location>
        <begin position="326"/>
        <end position="376"/>
    </location>
</feature>
<gene>
    <name evidence="3" type="ORF">Metal_1049</name>
</gene>